<organism evidence="3 4">
    <name type="scientific">Aliivibrio sifiae</name>
    <dbReference type="NCBI Taxonomy" id="566293"/>
    <lineage>
        <taxon>Bacteria</taxon>
        <taxon>Pseudomonadati</taxon>
        <taxon>Pseudomonadota</taxon>
        <taxon>Gammaproteobacteria</taxon>
        <taxon>Vibrionales</taxon>
        <taxon>Vibrionaceae</taxon>
        <taxon>Aliivibrio</taxon>
    </lineage>
</organism>
<dbReference type="EMBL" id="MSCP01000002">
    <property type="protein sequence ID" value="PQJ87723.1"/>
    <property type="molecule type" value="Genomic_DNA"/>
</dbReference>
<dbReference type="Gene3D" id="2.60.40.3110">
    <property type="match status" value="1"/>
</dbReference>
<feature type="chain" id="PRO_5015485544" evidence="1">
    <location>
        <begin position="21"/>
        <end position="804"/>
    </location>
</feature>
<dbReference type="RefSeq" id="WP_060992823.1">
    <property type="nucleotide sequence ID" value="NZ_BSOU01000001.1"/>
</dbReference>
<evidence type="ECO:0000256" key="1">
    <source>
        <dbReference type="SAM" id="SignalP"/>
    </source>
</evidence>
<protein>
    <submittedName>
        <fullName evidence="3">Pilus assembly protein PapC</fullName>
    </submittedName>
</protein>
<dbReference type="PANTHER" id="PTHR30451:SF5">
    <property type="entry name" value="SLR0019 PROTEIN"/>
    <property type="match status" value="1"/>
</dbReference>
<gene>
    <name evidence="3" type="ORF">BTO23_16670</name>
    <name evidence="2" type="ORF">GCM10007855_02240</name>
</gene>
<name>A0A2S7X8N9_9GAMM</name>
<accession>A0A2S7X8N9</accession>
<dbReference type="InterPro" id="IPR013784">
    <property type="entry name" value="Carb-bd-like_fold"/>
</dbReference>
<evidence type="ECO:0000313" key="2">
    <source>
        <dbReference type="EMBL" id="GLR73351.1"/>
    </source>
</evidence>
<proteinExistence type="predicted"/>
<dbReference type="Proteomes" id="UP000239273">
    <property type="component" value="Unassembled WGS sequence"/>
</dbReference>
<feature type="signal peptide" evidence="1">
    <location>
        <begin position="1"/>
        <end position="20"/>
    </location>
</feature>
<dbReference type="PANTHER" id="PTHR30451">
    <property type="entry name" value="OUTER MEMBRANE USHER PROTEIN"/>
    <property type="match status" value="1"/>
</dbReference>
<dbReference type="GO" id="GO:0030246">
    <property type="term" value="F:carbohydrate binding"/>
    <property type="evidence" value="ECO:0007669"/>
    <property type="project" value="InterPro"/>
</dbReference>
<dbReference type="AlphaFoldDB" id="A0A2S7X8N9"/>
<dbReference type="Proteomes" id="UP001156660">
    <property type="component" value="Unassembled WGS sequence"/>
</dbReference>
<keyword evidence="1" id="KW-0732">Signal</keyword>
<dbReference type="GO" id="GO:0009297">
    <property type="term" value="P:pilus assembly"/>
    <property type="evidence" value="ECO:0007669"/>
    <property type="project" value="InterPro"/>
</dbReference>
<dbReference type="InterPro" id="IPR000015">
    <property type="entry name" value="Fimb_usher"/>
</dbReference>
<keyword evidence="5" id="KW-1185">Reference proteome</keyword>
<dbReference type="GO" id="GO:0009279">
    <property type="term" value="C:cell outer membrane"/>
    <property type="evidence" value="ECO:0007669"/>
    <property type="project" value="TreeGrafter"/>
</dbReference>
<sequence>MRRLMLLFCSLLCLSLPTTAAFNVILPVIYGDSELGQLPVLVDGMTLTALSTADLKNLLSERLSDHWWTELEGENTDDSGFVSIQLLSKFGLSAKLDQEALVIDLFISPETLAEQNISLANQYPLFIPSESGSFAWLNSLNVRYDTVWSDSLQESSTSIDWLSQLNIGGSNGLNVQMANYLDSNEIGTDFHRGEWKAFYDRPNTPMRVSVGDVSTGESGHISSMAIGGITIDSRYADLQPNRDISPESSQQLFLLESADVDVYVNGERISGGRLEPGRYNLQKLMLGNGANDITVYVSYLSGKQETLVFTQFYNSRLLERGLFDYSFSTGRPLNYGESGIEYSDMWVTTGFVEYGFLDWLTIGANGLSSDDGVVIGSIMTLSSDWGNITGRFSMSHIKDQETGNVVSIDYEHSVIGRGETQSPNLRLAIEHSDYFTNQPWVQNDYMNKFIRYLGNYYWQINSQFDFTLSGKLTTFSELENEFTASSLVNWRENNLALGVGVEYEESERYTDPDSRMLFTVDWSWYSSNDDYRIGLSYNGKDERSRFYLSNEGSEKVGDIGVRAEIENDQHQEKQNVLASYTANRYRSEIEITRNNSKSTDYDTYQTSLRANTAIGIVDGHLGWGRAPSGPFVVSSLHPTLAKNTADLDVDQDGRPTAQATSLIDGLYPLTQPYSSNHIDYNMKDAPLGYDWGEGQITFIPGAATGHFMEIGSDASYTIKGILQFVDGSPLTYYQGKIKGEDIAISIFTNKQGRFFIQGLTPGSYTLTVDGIKHSSSIKVQVIGGESNLIDVGVLRIACAGVCDE</sequence>
<dbReference type="SUPFAM" id="SSF49452">
    <property type="entry name" value="Starch-binding domain-like"/>
    <property type="match status" value="1"/>
</dbReference>
<dbReference type="EMBL" id="BSOU01000001">
    <property type="protein sequence ID" value="GLR73351.1"/>
    <property type="molecule type" value="Genomic_DNA"/>
</dbReference>
<evidence type="ECO:0000313" key="4">
    <source>
        <dbReference type="Proteomes" id="UP000239273"/>
    </source>
</evidence>
<reference evidence="3 4" key="2">
    <citation type="submission" date="2016-12" db="EMBL/GenBank/DDBJ databases">
        <title>Diversity of luminous bacteria.</title>
        <authorList>
            <person name="Yoshizawa S."/>
            <person name="Kogure K."/>
        </authorList>
    </citation>
    <scope>NUCLEOTIDE SEQUENCE [LARGE SCALE GENOMIC DNA]</scope>
    <source>
        <strain evidence="3 4">NBRC 105001</strain>
    </source>
</reference>
<evidence type="ECO:0000313" key="3">
    <source>
        <dbReference type="EMBL" id="PQJ87723.1"/>
    </source>
</evidence>
<reference evidence="2" key="4">
    <citation type="submission" date="2023-01" db="EMBL/GenBank/DDBJ databases">
        <title>Draft genome sequence of Aliivibrio sifiae strain NBRC 105001.</title>
        <authorList>
            <person name="Sun Q."/>
            <person name="Mori K."/>
        </authorList>
    </citation>
    <scope>NUCLEOTIDE SEQUENCE</scope>
    <source>
        <strain evidence="2">NBRC 105001</strain>
    </source>
</reference>
<dbReference type="OrthoDB" id="499138at2"/>
<dbReference type="GO" id="GO:0015473">
    <property type="term" value="F:fimbrial usher porin activity"/>
    <property type="evidence" value="ECO:0007669"/>
    <property type="project" value="InterPro"/>
</dbReference>
<reference evidence="2" key="1">
    <citation type="journal article" date="2014" name="Int. J. Syst. Evol. Microbiol.">
        <title>Complete genome of a new Firmicutes species belonging to the dominant human colonic microbiota ('Ruminococcus bicirculans') reveals two chromosomes and a selective capacity to utilize plant glucans.</title>
        <authorList>
            <consortium name="NISC Comparative Sequencing Program"/>
            <person name="Wegmann U."/>
            <person name="Louis P."/>
            <person name="Goesmann A."/>
            <person name="Henrissat B."/>
            <person name="Duncan S.H."/>
            <person name="Flint H.J."/>
        </authorList>
    </citation>
    <scope>NUCLEOTIDE SEQUENCE</scope>
    <source>
        <strain evidence="2">NBRC 105001</strain>
    </source>
</reference>
<comment type="caution">
    <text evidence="3">The sequence shown here is derived from an EMBL/GenBank/DDBJ whole genome shotgun (WGS) entry which is preliminary data.</text>
</comment>
<evidence type="ECO:0000313" key="5">
    <source>
        <dbReference type="Proteomes" id="UP001156660"/>
    </source>
</evidence>
<reference evidence="5" key="3">
    <citation type="journal article" date="2019" name="Int. J. Syst. Evol. Microbiol.">
        <title>The Global Catalogue of Microorganisms (GCM) 10K type strain sequencing project: providing services to taxonomists for standard genome sequencing and annotation.</title>
        <authorList>
            <consortium name="The Broad Institute Genomics Platform"/>
            <consortium name="The Broad Institute Genome Sequencing Center for Infectious Disease"/>
            <person name="Wu L."/>
            <person name="Ma J."/>
        </authorList>
    </citation>
    <scope>NUCLEOTIDE SEQUENCE [LARGE SCALE GENOMIC DNA]</scope>
    <source>
        <strain evidence="5">NBRC 105001</strain>
    </source>
</reference>